<gene>
    <name evidence="1" type="ORF">NATSA_04365</name>
</gene>
<comment type="caution">
    <text evidence="1">The sequence shown here is derived from an EMBL/GenBank/DDBJ whole genome shotgun (WGS) entry which is preliminary data.</text>
</comment>
<protein>
    <submittedName>
        <fullName evidence="1">Uncharacterized protein</fullName>
    </submittedName>
</protein>
<evidence type="ECO:0000313" key="1">
    <source>
        <dbReference type="EMBL" id="MBP3191894.1"/>
    </source>
</evidence>
<keyword evidence="2" id="KW-1185">Reference proteome</keyword>
<dbReference type="RefSeq" id="WP_210510752.1">
    <property type="nucleotide sequence ID" value="NZ_JAFIDN010000002.1"/>
</dbReference>
<reference evidence="1" key="1">
    <citation type="submission" date="2021-02" db="EMBL/GenBank/DDBJ databases">
        <title>Natronogracilivirga saccharolytica gen. nov. sp. nov. a new anaerobic, haloalkiliphilic carbohydrate-fermenting bacterium from soda lake and proposing of Cyclonatronumiaceae fam. nov. in the phylum Balneolaeota.</title>
        <authorList>
            <person name="Zhilina T.N."/>
            <person name="Sorokin D.Y."/>
            <person name="Zavarzina D.G."/>
            <person name="Toshchakov S.V."/>
            <person name="Kublanov I.V."/>
        </authorList>
    </citation>
    <scope>NUCLEOTIDE SEQUENCE</scope>
    <source>
        <strain evidence="1">Z-1702</strain>
    </source>
</reference>
<dbReference type="Proteomes" id="UP000673975">
    <property type="component" value="Unassembled WGS sequence"/>
</dbReference>
<proteinExistence type="predicted"/>
<accession>A0A8J7RQ75</accession>
<organism evidence="1 2">
    <name type="scientific">Natronogracilivirga saccharolytica</name>
    <dbReference type="NCBI Taxonomy" id="2812953"/>
    <lineage>
        <taxon>Bacteria</taxon>
        <taxon>Pseudomonadati</taxon>
        <taxon>Balneolota</taxon>
        <taxon>Balneolia</taxon>
        <taxon>Balneolales</taxon>
        <taxon>Cyclonatronaceae</taxon>
        <taxon>Natronogracilivirga</taxon>
    </lineage>
</organism>
<name>A0A8J7RQ75_9BACT</name>
<dbReference type="EMBL" id="JAFIDN010000002">
    <property type="protein sequence ID" value="MBP3191894.1"/>
    <property type="molecule type" value="Genomic_DNA"/>
</dbReference>
<dbReference type="AlphaFoldDB" id="A0A8J7RQ75"/>
<evidence type="ECO:0000313" key="2">
    <source>
        <dbReference type="Proteomes" id="UP000673975"/>
    </source>
</evidence>
<sequence length="224" mass="25356">MIRYTAILLFIVPILISKKADAQQMIVDDAAVTTQRSFQIESWYGTEESWFQPAVSVTRWLELTAGMIFDSSDGLEPDNWFIEFKAVPGDVEVDGWAYGLVLAPVFNFDGDLDEFFSYVLFSKMILDGSSVLHLNLGMEGFNEHDREYAFTSGIRGDFGIRDRVMILSEIFTSNFETPSFQTGLRLAVIPDLIEMDVTYGEGFRKGMSYPGFNIGIAITPDRMW</sequence>